<evidence type="ECO:0000256" key="2">
    <source>
        <dbReference type="SAM" id="Phobius"/>
    </source>
</evidence>
<dbReference type="AlphaFoldDB" id="A0A135SY23"/>
<feature type="transmembrane region" description="Helical" evidence="2">
    <location>
        <begin position="12"/>
        <end position="32"/>
    </location>
</feature>
<comment type="caution">
    <text evidence="4">The sequence shown here is derived from an EMBL/GenBank/DDBJ whole genome shotgun (WGS) entry which is preliminary data.</text>
</comment>
<dbReference type="SUPFAM" id="SSF55729">
    <property type="entry name" value="Acyl-CoA N-acyltransferases (Nat)"/>
    <property type="match status" value="1"/>
</dbReference>
<dbReference type="Pfam" id="PF00583">
    <property type="entry name" value="Acetyltransf_1"/>
    <property type="match status" value="1"/>
</dbReference>
<dbReference type="PANTHER" id="PTHR13947:SF37">
    <property type="entry name" value="LD18367P"/>
    <property type="match status" value="1"/>
</dbReference>
<protein>
    <submittedName>
        <fullName evidence="4">MarR-family transcriptional regulator</fullName>
    </submittedName>
</protein>
<proteinExistence type="predicted"/>
<keyword evidence="2" id="KW-1133">Transmembrane helix</keyword>
<dbReference type="CDD" id="cd04301">
    <property type="entry name" value="NAT_SF"/>
    <property type="match status" value="1"/>
</dbReference>
<keyword evidence="5" id="KW-1185">Reference proteome</keyword>
<dbReference type="OrthoDB" id="41532at2759"/>
<feature type="transmembrane region" description="Helical" evidence="2">
    <location>
        <begin position="44"/>
        <end position="68"/>
    </location>
</feature>
<sequence length="411" mass="46180">MLPLYYELHLANAVIGLFTSTTVSFIAVRAFCRGPVQMVQWVRFSLFLMLIISVILALISMAFTLAGLGQSSHFDLDYANSLPFPDGILYDKGRFAAQIWACGVMDIPKFDEEGWLHSVSSGIFTGRGLIQKPLEASKLTLQGHWCLPLNMTCSVALKYSAPLDDMTLTFPTRAPRPGTSSPLIKRGPLPQVIRWLNWRRLKDSQSDSQLSRPLSHCIVFENSRNQYSLSLQHIVDPPKMVSTNGFSALDSITIRNHRPGDMGYITHRHGAIYSKEYNYGALFEAMVSHITADFLLKFDPAKERCWIAERDDKFLGSIMLIKDRETAGRAKLRCFLVEKDARGSGLGTELIRLCVEFARGVGFESIGLSTDNHLIGARRLYAKAGFELKATEEHQAWGEKRVGETWELQLK</sequence>
<dbReference type="InterPro" id="IPR016181">
    <property type="entry name" value="Acyl_CoA_acyltransferase"/>
</dbReference>
<dbReference type="EMBL" id="JFBX01000361">
    <property type="protein sequence ID" value="KXH40761.1"/>
    <property type="molecule type" value="Genomic_DNA"/>
</dbReference>
<evidence type="ECO:0000256" key="1">
    <source>
        <dbReference type="ARBA" id="ARBA00022679"/>
    </source>
</evidence>
<evidence type="ECO:0000313" key="4">
    <source>
        <dbReference type="EMBL" id="KXH40761.1"/>
    </source>
</evidence>
<dbReference type="GO" id="GO:0008080">
    <property type="term" value="F:N-acetyltransferase activity"/>
    <property type="evidence" value="ECO:0007669"/>
    <property type="project" value="InterPro"/>
</dbReference>
<gene>
    <name evidence="4" type="ORF">CSIM01_08489</name>
</gene>
<keyword evidence="2" id="KW-0472">Membrane</keyword>
<feature type="domain" description="N-acetyltransferase" evidence="3">
    <location>
        <begin position="252"/>
        <end position="411"/>
    </location>
</feature>
<dbReference type="InterPro" id="IPR000182">
    <property type="entry name" value="GNAT_dom"/>
</dbReference>
<dbReference type="PROSITE" id="PS51186">
    <property type="entry name" value="GNAT"/>
    <property type="match status" value="1"/>
</dbReference>
<keyword evidence="1" id="KW-0808">Transferase</keyword>
<name>A0A135SY23_9PEZI</name>
<evidence type="ECO:0000313" key="5">
    <source>
        <dbReference type="Proteomes" id="UP000070328"/>
    </source>
</evidence>
<reference evidence="4 5" key="1">
    <citation type="submission" date="2014-02" db="EMBL/GenBank/DDBJ databases">
        <title>The genome sequence of Colletotrichum simmondsii CBS122122.</title>
        <authorList>
            <person name="Baroncelli R."/>
            <person name="Thon M.R."/>
        </authorList>
    </citation>
    <scope>NUCLEOTIDE SEQUENCE [LARGE SCALE GENOMIC DNA]</scope>
    <source>
        <strain evidence="4 5">CBS122122</strain>
    </source>
</reference>
<dbReference type="Proteomes" id="UP000070328">
    <property type="component" value="Unassembled WGS sequence"/>
</dbReference>
<organism evidence="4 5">
    <name type="scientific">Colletotrichum simmondsii</name>
    <dbReference type="NCBI Taxonomy" id="703756"/>
    <lineage>
        <taxon>Eukaryota</taxon>
        <taxon>Fungi</taxon>
        <taxon>Dikarya</taxon>
        <taxon>Ascomycota</taxon>
        <taxon>Pezizomycotina</taxon>
        <taxon>Sordariomycetes</taxon>
        <taxon>Hypocreomycetidae</taxon>
        <taxon>Glomerellales</taxon>
        <taxon>Glomerellaceae</taxon>
        <taxon>Colletotrichum</taxon>
        <taxon>Colletotrichum acutatum species complex</taxon>
    </lineage>
</organism>
<dbReference type="InterPro" id="IPR050769">
    <property type="entry name" value="NAT_camello-type"/>
</dbReference>
<keyword evidence="2" id="KW-0812">Transmembrane</keyword>
<dbReference type="PANTHER" id="PTHR13947">
    <property type="entry name" value="GNAT FAMILY N-ACETYLTRANSFERASE"/>
    <property type="match status" value="1"/>
</dbReference>
<evidence type="ECO:0000259" key="3">
    <source>
        <dbReference type="PROSITE" id="PS51186"/>
    </source>
</evidence>
<dbReference type="Gene3D" id="3.40.630.30">
    <property type="match status" value="1"/>
</dbReference>
<accession>A0A135SY23</accession>